<dbReference type="SUPFAM" id="SSF47413">
    <property type="entry name" value="lambda repressor-like DNA-binding domains"/>
    <property type="match status" value="1"/>
</dbReference>
<dbReference type="GO" id="GO:0003677">
    <property type="term" value="F:DNA binding"/>
    <property type="evidence" value="ECO:0007669"/>
    <property type="project" value="UniProtKB-KW"/>
</dbReference>
<dbReference type="InterPro" id="IPR013430">
    <property type="entry name" value="Toxin_antidote_HigA"/>
</dbReference>
<evidence type="ECO:0000313" key="4">
    <source>
        <dbReference type="Proteomes" id="UP000544134"/>
    </source>
</evidence>
<dbReference type="PANTHER" id="PTHR36924:SF1">
    <property type="entry name" value="ANTITOXIN HIGA-1"/>
    <property type="match status" value="1"/>
</dbReference>
<organism evidence="3 4">
    <name type="scientific">Paraburkholderia polaris</name>
    <dbReference type="NCBI Taxonomy" id="2728848"/>
    <lineage>
        <taxon>Bacteria</taxon>
        <taxon>Pseudomonadati</taxon>
        <taxon>Pseudomonadota</taxon>
        <taxon>Betaproteobacteria</taxon>
        <taxon>Burkholderiales</taxon>
        <taxon>Burkholderiaceae</taxon>
        <taxon>Paraburkholderia</taxon>
    </lineage>
</organism>
<name>A0A848IIF5_9BURK</name>
<dbReference type="Pfam" id="PF01381">
    <property type="entry name" value="HTH_3"/>
    <property type="match status" value="1"/>
</dbReference>
<evidence type="ECO:0000313" key="3">
    <source>
        <dbReference type="EMBL" id="NMM01471.1"/>
    </source>
</evidence>
<sequence>MEMMHKPPHPGQALREDILLAFGRSISEAAEQIGVTRTLLSRIVNEKSPFSAEMALRIEQWIGVENGGNADLWVAQQAAYDLWKARERGVPRVERAHEVAP</sequence>
<evidence type="ECO:0000259" key="2">
    <source>
        <dbReference type="PROSITE" id="PS50943"/>
    </source>
</evidence>
<dbReference type="PROSITE" id="PS50943">
    <property type="entry name" value="HTH_CROC1"/>
    <property type="match status" value="1"/>
</dbReference>
<protein>
    <submittedName>
        <fullName evidence="3">HigA family addiction module antidote protein</fullName>
    </submittedName>
</protein>
<dbReference type="InterPro" id="IPR010982">
    <property type="entry name" value="Lambda_DNA-bd_dom_sf"/>
</dbReference>
<keyword evidence="4" id="KW-1185">Reference proteome</keyword>
<dbReference type="EMBL" id="JABBGJ010000031">
    <property type="protein sequence ID" value="NMM01471.1"/>
    <property type="molecule type" value="Genomic_DNA"/>
</dbReference>
<accession>A0A848IIF5</accession>
<dbReference type="PANTHER" id="PTHR36924">
    <property type="entry name" value="ANTITOXIN HIGA-1"/>
    <property type="match status" value="1"/>
</dbReference>
<dbReference type="Gene3D" id="1.10.260.40">
    <property type="entry name" value="lambda repressor-like DNA-binding domains"/>
    <property type="match status" value="1"/>
</dbReference>
<feature type="domain" description="HTH cro/C1-type" evidence="2">
    <location>
        <begin position="23"/>
        <end position="60"/>
    </location>
</feature>
<gene>
    <name evidence="3" type="ORF">HHL24_26475</name>
</gene>
<dbReference type="InterPro" id="IPR001387">
    <property type="entry name" value="Cro/C1-type_HTH"/>
</dbReference>
<keyword evidence="1" id="KW-0238">DNA-binding</keyword>
<dbReference type="NCBIfam" id="TIGR02607">
    <property type="entry name" value="antidote_HigA"/>
    <property type="match status" value="1"/>
</dbReference>
<dbReference type="CDD" id="cd00093">
    <property type="entry name" value="HTH_XRE"/>
    <property type="match status" value="1"/>
</dbReference>
<evidence type="ECO:0000256" key="1">
    <source>
        <dbReference type="ARBA" id="ARBA00023125"/>
    </source>
</evidence>
<comment type="caution">
    <text evidence="3">The sequence shown here is derived from an EMBL/GenBank/DDBJ whole genome shotgun (WGS) entry which is preliminary data.</text>
</comment>
<dbReference type="Proteomes" id="UP000544134">
    <property type="component" value="Unassembled WGS sequence"/>
</dbReference>
<reference evidence="3 4" key="1">
    <citation type="submission" date="2020-04" db="EMBL/GenBank/DDBJ databases">
        <title>Paraburkholderia sp. RP-4-7 isolated from soil.</title>
        <authorList>
            <person name="Dahal R.H."/>
        </authorList>
    </citation>
    <scope>NUCLEOTIDE SEQUENCE [LARGE SCALE GENOMIC DNA]</scope>
    <source>
        <strain evidence="3 4">RP-4-7</strain>
    </source>
</reference>
<proteinExistence type="predicted"/>
<dbReference type="AlphaFoldDB" id="A0A848IIF5"/>